<keyword evidence="9" id="KW-1185">Reference proteome</keyword>
<dbReference type="Pfam" id="PF13607">
    <property type="entry name" value="Succ_CoA_lig"/>
    <property type="match status" value="1"/>
</dbReference>
<dbReference type="AlphaFoldDB" id="A0A4R5Q8T5"/>
<dbReference type="Pfam" id="PF13380">
    <property type="entry name" value="CoA_binding_2"/>
    <property type="match status" value="1"/>
</dbReference>
<dbReference type="Gene3D" id="3.30.1490.20">
    <property type="entry name" value="ATP-grasp fold, A domain"/>
    <property type="match status" value="1"/>
</dbReference>
<keyword evidence="3 6" id="KW-0547">Nucleotide-binding</keyword>
<protein>
    <submittedName>
        <fullName evidence="8">CoA-binding protein</fullName>
    </submittedName>
</protein>
<dbReference type="RefSeq" id="WP_133291832.1">
    <property type="nucleotide sequence ID" value="NZ_SMSJ01000069.1"/>
</dbReference>
<dbReference type="SMART" id="SM00881">
    <property type="entry name" value="CoA_binding"/>
    <property type="match status" value="1"/>
</dbReference>
<evidence type="ECO:0000259" key="7">
    <source>
        <dbReference type="PROSITE" id="PS50975"/>
    </source>
</evidence>
<dbReference type="Proteomes" id="UP000295096">
    <property type="component" value="Unassembled WGS sequence"/>
</dbReference>
<dbReference type="InterPro" id="IPR036291">
    <property type="entry name" value="NAD(P)-bd_dom_sf"/>
</dbReference>
<comment type="similarity">
    <text evidence="5">In the N-terminal section; belongs to the acetate CoA ligase alpha subunit family.</text>
</comment>
<evidence type="ECO:0000313" key="9">
    <source>
        <dbReference type="Proteomes" id="UP000295096"/>
    </source>
</evidence>
<dbReference type="SUPFAM" id="SSF51735">
    <property type="entry name" value="NAD(P)-binding Rossmann-fold domains"/>
    <property type="match status" value="1"/>
</dbReference>
<dbReference type="Gene3D" id="3.30.470.20">
    <property type="entry name" value="ATP-grasp fold, B domain"/>
    <property type="match status" value="1"/>
</dbReference>
<evidence type="ECO:0000256" key="6">
    <source>
        <dbReference type="PROSITE-ProRule" id="PRU00409"/>
    </source>
</evidence>
<feature type="domain" description="ATP-grasp" evidence="7">
    <location>
        <begin position="497"/>
        <end position="533"/>
    </location>
</feature>
<dbReference type="Gene3D" id="3.40.50.261">
    <property type="entry name" value="Succinyl-CoA synthetase domains"/>
    <property type="match status" value="2"/>
</dbReference>
<dbReference type="InterPro" id="IPR013815">
    <property type="entry name" value="ATP_grasp_subdomain_1"/>
</dbReference>
<comment type="caution">
    <text evidence="8">The sequence shown here is derived from an EMBL/GenBank/DDBJ whole genome shotgun (WGS) entry which is preliminary data.</text>
</comment>
<keyword evidence="4 6" id="KW-0067">ATP-binding</keyword>
<evidence type="ECO:0000256" key="1">
    <source>
        <dbReference type="ARBA" id="ARBA00022532"/>
    </source>
</evidence>
<dbReference type="GO" id="GO:0043758">
    <property type="term" value="F:acetate-CoA ligase (ADP-forming) activity"/>
    <property type="evidence" value="ECO:0007669"/>
    <property type="project" value="InterPro"/>
</dbReference>
<dbReference type="InterPro" id="IPR051538">
    <property type="entry name" value="Acyl-CoA_Synth/Transferase"/>
</dbReference>
<name>A0A4R5Q8T5_9PROT</name>
<evidence type="ECO:0000313" key="8">
    <source>
        <dbReference type="EMBL" id="TDH59364.1"/>
    </source>
</evidence>
<accession>A0A4R5Q8T5</accession>
<evidence type="ECO:0000256" key="3">
    <source>
        <dbReference type="ARBA" id="ARBA00022741"/>
    </source>
</evidence>
<sequence length="710" mass="71808">MVTAGRAAPGAGLDAILRPRSIAVIGASQDATKIGGRPVQLLQRFGFPGAIWPVNPRAAEVQGLPAFASAAALPDAPDLAIIAVAAEHAAAALEDCAARGTRAAVVFSSGFAELGAEGEAAQAALGAIATRTGMRILGPNCLGAVSVAERSIATFSIVLEGALPPAGPLGIASQSGNLGSYTMLLARERGIGVSRFLTTGNECDVDIADAIAWLAQDDATKVVLAVLETCRDAPRLVRALELAREAGKPVVVLKIGATAAGQAAAASHTGALAGSDAVFDAVFARTGAVRVRSVEALLDLGHAAAVCGEALPRGRRTMLLTASGGFGVLLADAATAVGLELPAPEPATQRRILSVVPFASARNPVDATAQMGARPEVLVEILAAILDDPNCDALLLQLAASLYVPRLRGVFLPALKAMREKHTEKLLMLSVHGPADAVAELTALGMPVVDGVDASTATLAGLCALAEARRAPLPAAVALPPAAPLDPAALRTEAAAKQALAAAGVPVLPERVVRNAEEAAAAAAALGFPVVLKVVSPDLPHKTEVGGVMLDLGDAGAVTAAHAAMLARVRAAAPQARLDGVLVAPMLRGGVELILGTKRDPVFGPVVLVGLGGIFAEIMQDVAIRPAPVDEAEALAMLRSLRAFPVLDGARGRPRADLAAAARAVAAVSRFAAQQAAAVAEVDINPLLVRAEGEGAVALDALIIPREDRP</sequence>
<dbReference type="FunFam" id="3.30.1490.20:FF:000020">
    <property type="entry name" value="Protein lysine acetyltransferase"/>
    <property type="match status" value="1"/>
</dbReference>
<dbReference type="InterPro" id="IPR003781">
    <property type="entry name" value="CoA-bd"/>
</dbReference>
<dbReference type="InterPro" id="IPR032875">
    <property type="entry name" value="Succ_CoA_lig_flav_dom"/>
</dbReference>
<proteinExistence type="inferred from homology"/>
<keyword evidence="2" id="KW-0436">Ligase</keyword>
<dbReference type="GO" id="GO:0005524">
    <property type="term" value="F:ATP binding"/>
    <property type="evidence" value="ECO:0007669"/>
    <property type="project" value="UniProtKB-UniRule"/>
</dbReference>
<evidence type="ECO:0000256" key="2">
    <source>
        <dbReference type="ARBA" id="ARBA00022598"/>
    </source>
</evidence>
<dbReference type="EMBL" id="SMSJ01000069">
    <property type="protein sequence ID" value="TDH59364.1"/>
    <property type="molecule type" value="Genomic_DNA"/>
</dbReference>
<organism evidence="8 9">
    <name type="scientific">Dankookia rubra</name>
    <dbReference type="NCBI Taxonomy" id="1442381"/>
    <lineage>
        <taxon>Bacteria</taxon>
        <taxon>Pseudomonadati</taxon>
        <taxon>Pseudomonadota</taxon>
        <taxon>Alphaproteobacteria</taxon>
        <taxon>Acetobacterales</taxon>
        <taxon>Roseomonadaceae</taxon>
        <taxon>Dankookia</taxon>
    </lineage>
</organism>
<evidence type="ECO:0000256" key="5">
    <source>
        <dbReference type="ARBA" id="ARBA00060888"/>
    </source>
</evidence>
<dbReference type="Gene3D" id="3.40.50.720">
    <property type="entry name" value="NAD(P)-binding Rossmann-like Domain"/>
    <property type="match status" value="1"/>
</dbReference>
<dbReference type="PANTHER" id="PTHR43334">
    <property type="entry name" value="ACETATE--COA LIGASE [ADP-FORMING]"/>
    <property type="match status" value="1"/>
</dbReference>
<dbReference type="GO" id="GO:0006099">
    <property type="term" value="P:tricarboxylic acid cycle"/>
    <property type="evidence" value="ECO:0007669"/>
    <property type="project" value="UniProtKB-KW"/>
</dbReference>
<gene>
    <name evidence="8" type="ORF">E2C06_27755</name>
</gene>
<dbReference type="InterPro" id="IPR016102">
    <property type="entry name" value="Succinyl-CoA_synth-like"/>
</dbReference>
<dbReference type="GO" id="GO:0046872">
    <property type="term" value="F:metal ion binding"/>
    <property type="evidence" value="ECO:0007669"/>
    <property type="project" value="InterPro"/>
</dbReference>
<dbReference type="Pfam" id="PF13549">
    <property type="entry name" value="ATP-grasp_5"/>
    <property type="match status" value="1"/>
</dbReference>
<dbReference type="SUPFAM" id="SSF52210">
    <property type="entry name" value="Succinyl-CoA synthetase domains"/>
    <property type="match status" value="2"/>
</dbReference>
<dbReference type="InterPro" id="IPR043938">
    <property type="entry name" value="Ligase_CoA_dom"/>
</dbReference>
<evidence type="ECO:0000256" key="4">
    <source>
        <dbReference type="ARBA" id="ARBA00022840"/>
    </source>
</evidence>
<dbReference type="Pfam" id="PF19045">
    <property type="entry name" value="Ligase_CoA_2"/>
    <property type="match status" value="1"/>
</dbReference>
<dbReference type="InterPro" id="IPR011761">
    <property type="entry name" value="ATP-grasp"/>
</dbReference>
<reference evidence="8 9" key="1">
    <citation type="journal article" date="2016" name="J. Microbiol.">
        <title>Dankookia rubra gen. nov., sp. nov., an alphaproteobacterium isolated from sediment of a shallow stream.</title>
        <authorList>
            <person name="Kim W.H."/>
            <person name="Kim D.H."/>
            <person name="Kang K."/>
            <person name="Ahn T.Y."/>
        </authorList>
    </citation>
    <scope>NUCLEOTIDE SEQUENCE [LARGE SCALE GENOMIC DNA]</scope>
    <source>
        <strain evidence="8 9">JCM30602</strain>
    </source>
</reference>
<dbReference type="OrthoDB" id="9807426at2"/>
<dbReference type="SUPFAM" id="SSF56059">
    <property type="entry name" value="Glutathione synthetase ATP-binding domain-like"/>
    <property type="match status" value="1"/>
</dbReference>
<dbReference type="PANTHER" id="PTHR43334:SF1">
    <property type="entry name" value="3-HYDROXYPROPIONATE--COA LIGASE [ADP-FORMING]"/>
    <property type="match status" value="1"/>
</dbReference>
<dbReference type="PROSITE" id="PS50975">
    <property type="entry name" value="ATP_GRASP"/>
    <property type="match status" value="1"/>
</dbReference>
<keyword evidence="1" id="KW-0816">Tricarboxylic acid cycle</keyword>